<evidence type="ECO:0000256" key="1">
    <source>
        <dbReference type="SAM" id="SignalP"/>
    </source>
</evidence>
<comment type="caution">
    <text evidence="2">The sequence shown here is derived from an EMBL/GenBank/DDBJ whole genome shotgun (WGS) entry which is preliminary data.</text>
</comment>
<gene>
    <name evidence="2" type="ORF">LAWI1_G008531</name>
</gene>
<reference evidence="2 3" key="1">
    <citation type="submission" date="2018-05" db="EMBL/GenBank/DDBJ databases">
        <title>Genome sequencing and assembly of the regulated plant pathogen Lachnellula willkommii and related sister species for the development of diagnostic species identification markers.</title>
        <authorList>
            <person name="Giroux E."/>
            <person name="Bilodeau G."/>
        </authorList>
    </citation>
    <scope>NUCLEOTIDE SEQUENCE [LARGE SCALE GENOMIC DNA]</scope>
    <source>
        <strain evidence="2 3">CBS 172.35</strain>
    </source>
</reference>
<feature type="signal peptide" evidence="1">
    <location>
        <begin position="1"/>
        <end position="18"/>
    </location>
</feature>
<dbReference type="Proteomes" id="UP000315522">
    <property type="component" value="Unassembled WGS sequence"/>
</dbReference>
<evidence type="ECO:0008006" key="4">
    <source>
        <dbReference type="Google" id="ProtNLM"/>
    </source>
</evidence>
<dbReference type="Gene3D" id="2.60.130.10">
    <property type="entry name" value="Aromatic compound dioxygenase"/>
    <property type="match status" value="1"/>
</dbReference>
<feature type="chain" id="PRO_5021890981" description="Intradiol ring-cleavage dioxygenases domain-containing protein" evidence="1">
    <location>
        <begin position="19"/>
        <end position="263"/>
    </location>
</feature>
<evidence type="ECO:0000313" key="2">
    <source>
        <dbReference type="EMBL" id="TVY86141.1"/>
    </source>
</evidence>
<dbReference type="GO" id="GO:0005506">
    <property type="term" value="F:iron ion binding"/>
    <property type="evidence" value="ECO:0007669"/>
    <property type="project" value="InterPro"/>
</dbReference>
<evidence type="ECO:0000313" key="3">
    <source>
        <dbReference type="Proteomes" id="UP000315522"/>
    </source>
</evidence>
<dbReference type="EMBL" id="QGML01004148">
    <property type="protein sequence ID" value="TVY86141.1"/>
    <property type="molecule type" value="Genomic_DNA"/>
</dbReference>
<proteinExistence type="predicted"/>
<organism evidence="2 3">
    <name type="scientific">Lachnellula willkommii</name>
    <dbReference type="NCBI Taxonomy" id="215461"/>
    <lineage>
        <taxon>Eukaryota</taxon>
        <taxon>Fungi</taxon>
        <taxon>Dikarya</taxon>
        <taxon>Ascomycota</taxon>
        <taxon>Pezizomycotina</taxon>
        <taxon>Leotiomycetes</taxon>
        <taxon>Helotiales</taxon>
        <taxon>Lachnaceae</taxon>
        <taxon>Lachnellula</taxon>
    </lineage>
</organism>
<dbReference type="InterPro" id="IPR015889">
    <property type="entry name" value="Intradiol_dOase_core"/>
</dbReference>
<dbReference type="GO" id="GO:0016702">
    <property type="term" value="F:oxidoreductase activity, acting on single donors with incorporation of molecular oxygen, incorporation of two atoms of oxygen"/>
    <property type="evidence" value="ECO:0007669"/>
    <property type="project" value="InterPro"/>
</dbReference>
<dbReference type="AlphaFoldDB" id="A0A559LZJ7"/>
<name>A0A559LZJ7_9HELO</name>
<sequence>MHFTPLILAAGLATLATAHPHHDLPTSEIARRSALSKRCASVAGEMNKKRYNKRMAEKRATIGARSNSTPLSNALVDMWHCNATGSYSSFEALDPNTPFVELLQELNITDYEIGQTDLHTGDTTFLRGMWPSDQNGMLEMKTVFPGFYVERAIHIHTRVYTNWTLRANGTVVSRDVVSTGQLFFGEELSEQIMALDPYATHTEINRTTNAVDTLFPIEGKNGFNPVVSVVAEDGVNVENGMVGYITLGVDTTAIETTILGGLD</sequence>
<accession>A0A559LZJ7</accession>
<dbReference type="SUPFAM" id="SSF49482">
    <property type="entry name" value="Aromatic compound dioxygenase"/>
    <property type="match status" value="1"/>
</dbReference>
<protein>
    <recommendedName>
        <fullName evidence="4">Intradiol ring-cleavage dioxygenases domain-containing protein</fullName>
    </recommendedName>
</protein>
<dbReference type="PANTHER" id="PTHR34315">
    <property type="match status" value="1"/>
</dbReference>
<keyword evidence="3" id="KW-1185">Reference proteome</keyword>
<dbReference type="PANTHER" id="PTHR34315:SF4">
    <property type="entry name" value="INTRADIOL RING-CLEAVAGE DIOXYGENASES DOMAIN-CONTAINING PROTEIN"/>
    <property type="match status" value="1"/>
</dbReference>
<keyword evidence="1" id="KW-0732">Signal</keyword>